<evidence type="ECO:0000256" key="1">
    <source>
        <dbReference type="ARBA" id="ARBA00010641"/>
    </source>
</evidence>
<dbReference type="Pfam" id="PF04542">
    <property type="entry name" value="Sigma70_r2"/>
    <property type="match status" value="1"/>
</dbReference>
<dbReference type="Pfam" id="PF08281">
    <property type="entry name" value="Sigma70_r4_2"/>
    <property type="match status" value="1"/>
</dbReference>
<reference evidence="10 11" key="1">
    <citation type="submission" date="2019-06" db="EMBL/GenBank/DDBJ databases">
        <title>Whole genome sequence for Cellvibrionaceae sp. R142.</title>
        <authorList>
            <person name="Wang G."/>
        </authorList>
    </citation>
    <scope>NUCLEOTIDE SEQUENCE [LARGE SCALE GENOMIC DNA]</scope>
    <source>
        <strain evidence="10 11">R142</strain>
    </source>
</reference>
<dbReference type="InterPro" id="IPR014284">
    <property type="entry name" value="RNA_pol_sigma-70_dom"/>
</dbReference>
<dbReference type="Gene3D" id="1.10.1740.10">
    <property type="match status" value="1"/>
</dbReference>
<dbReference type="SUPFAM" id="SSF88946">
    <property type="entry name" value="Sigma2 domain of RNA polymerase sigma factors"/>
    <property type="match status" value="1"/>
</dbReference>
<feature type="region of interest" description="Disordered" evidence="7">
    <location>
        <begin position="168"/>
        <end position="187"/>
    </location>
</feature>
<organism evidence="10 11">
    <name type="scientific">Exilibacterium tricleocarpae</name>
    <dbReference type="NCBI Taxonomy" id="2591008"/>
    <lineage>
        <taxon>Bacteria</taxon>
        <taxon>Pseudomonadati</taxon>
        <taxon>Pseudomonadota</taxon>
        <taxon>Gammaproteobacteria</taxon>
        <taxon>Cellvibrionales</taxon>
        <taxon>Cellvibrionaceae</taxon>
        <taxon>Exilibacterium</taxon>
    </lineage>
</organism>
<dbReference type="SUPFAM" id="SSF88659">
    <property type="entry name" value="Sigma3 and sigma4 domains of RNA polymerase sigma factors"/>
    <property type="match status" value="1"/>
</dbReference>
<name>A0A545SPU5_9GAMM</name>
<dbReference type="PROSITE" id="PS01063">
    <property type="entry name" value="SIGMA70_ECF"/>
    <property type="match status" value="1"/>
</dbReference>
<evidence type="ECO:0000256" key="7">
    <source>
        <dbReference type="SAM" id="MobiDB-lite"/>
    </source>
</evidence>
<protein>
    <recommendedName>
        <fullName evidence="6">RNA polymerase sigma factor</fullName>
    </recommendedName>
</protein>
<evidence type="ECO:0000256" key="6">
    <source>
        <dbReference type="RuleBase" id="RU000716"/>
    </source>
</evidence>
<dbReference type="InterPro" id="IPR036388">
    <property type="entry name" value="WH-like_DNA-bd_sf"/>
</dbReference>
<dbReference type="InterPro" id="IPR013324">
    <property type="entry name" value="RNA_pol_sigma_r3/r4-like"/>
</dbReference>
<dbReference type="EMBL" id="VHSG01000037">
    <property type="protein sequence ID" value="TQV66974.1"/>
    <property type="molecule type" value="Genomic_DNA"/>
</dbReference>
<dbReference type="NCBIfam" id="TIGR02937">
    <property type="entry name" value="sigma70-ECF"/>
    <property type="match status" value="1"/>
</dbReference>
<evidence type="ECO:0000259" key="8">
    <source>
        <dbReference type="Pfam" id="PF04542"/>
    </source>
</evidence>
<dbReference type="RefSeq" id="WP_142929923.1">
    <property type="nucleotide sequence ID" value="NZ_ML660113.1"/>
</dbReference>
<evidence type="ECO:0000313" key="10">
    <source>
        <dbReference type="EMBL" id="TQV66974.1"/>
    </source>
</evidence>
<dbReference type="InterPro" id="IPR007627">
    <property type="entry name" value="RNA_pol_sigma70_r2"/>
</dbReference>
<keyword evidence="5 6" id="KW-0804">Transcription</keyword>
<dbReference type="InterPro" id="IPR013325">
    <property type="entry name" value="RNA_pol_sigma_r2"/>
</dbReference>
<comment type="caution">
    <text evidence="10">The sequence shown here is derived from an EMBL/GenBank/DDBJ whole genome shotgun (WGS) entry which is preliminary data.</text>
</comment>
<dbReference type="PANTHER" id="PTHR43133">
    <property type="entry name" value="RNA POLYMERASE ECF-TYPE SIGMA FACTO"/>
    <property type="match status" value="1"/>
</dbReference>
<feature type="domain" description="RNA polymerase sigma factor 70 region 4 type 2" evidence="9">
    <location>
        <begin position="115"/>
        <end position="165"/>
    </location>
</feature>
<dbReference type="Proteomes" id="UP000319732">
    <property type="component" value="Unassembled WGS sequence"/>
</dbReference>
<dbReference type="GO" id="GO:0006352">
    <property type="term" value="P:DNA-templated transcription initiation"/>
    <property type="evidence" value="ECO:0007669"/>
    <property type="project" value="InterPro"/>
</dbReference>
<dbReference type="OrthoDB" id="9780326at2"/>
<keyword evidence="4 6" id="KW-0238">DNA-binding</keyword>
<evidence type="ECO:0000256" key="3">
    <source>
        <dbReference type="ARBA" id="ARBA00023082"/>
    </source>
</evidence>
<sequence length="187" mass="21359">MSDNELIARIINNNDHQAFAELMRNHQSTIRHFLRRLTAGNHALADDIAQDVFLLVFQKLGGFRGQASFSTWLHKIAYRCFLRNQQKAYYRHETEAVDSVLLTVSTQDVEADITVERLMAYLETNERVCLTLSYSVGMSHSEISNATNLPLGSVKSYISHGKRKLAEKVNASQRQSKREKIYGQNAR</sequence>
<keyword evidence="11" id="KW-1185">Reference proteome</keyword>
<dbReference type="GO" id="GO:0003677">
    <property type="term" value="F:DNA binding"/>
    <property type="evidence" value="ECO:0007669"/>
    <property type="project" value="UniProtKB-KW"/>
</dbReference>
<dbReference type="InterPro" id="IPR013249">
    <property type="entry name" value="RNA_pol_sigma70_r4_t2"/>
</dbReference>
<evidence type="ECO:0000256" key="2">
    <source>
        <dbReference type="ARBA" id="ARBA00023015"/>
    </source>
</evidence>
<dbReference type="Gene3D" id="1.10.10.10">
    <property type="entry name" value="Winged helix-like DNA-binding domain superfamily/Winged helix DNA-binding domain"/>
    <property type="match status" value="1"/>
</dbReference>
<dbReference type="InterPro" id="IPR000838">
    <property type="entry name" value="RNA_pol_sigma70_ECF_CS"/>
</dbReference>
<comment type="similarity">
    <text evidence="1 6">Belongs to the sigma-70 factor family. ECF subfamily.</text>
</comment>
<dbReference type="AlphaFoldDB" id="A0A545SPU5"/>
<evidence type="ECO:0000256" key="4">
    <source>
        <dbReference type="ARBA" id="ARBA00023125"/>
    </source>
</evidence>
<dbReference type="InterPro" id="IPR039425">
    <property type="entry name" value="RNA_pol_sigma-70-like"/>
</dbReference>
<dbReference type="PANTHER" id="PTHR43133:SF51">
    <property type="entry name" value="RNA POLYMERASE SIGMA FACTOR"/>
    <property type="match status" value="1"/>
</dbReference>
<evidence type="ECO:0000259" key="9">
    <source>
        <dbReference type="Pfam" id="PF08281"/>
    </source>
</evidence>
<evidence type="ECO:0000256" key="5">
    <source>
        <dbReference type="ARBA" id="ARBA00023163"/>
    </source>
</evidence>
<gene>
    <name evidence="10" type="ORF">FKG94_26260</name>
</gene>
<proteinExistence type="inferred from homology"/>
<evidence type="ECO:0000313" key="11">
    <source>
        <dbReference type="Proteomes" id="UP000319732"/>
    </source>
</evidence>
<feature type="domain" description="RNA polymerase sigma-70 region 2" evidence="8">
    <location>
        <begin position="22"/>
        <end position="83"/>
    </location>
</feature>
<accession>A0A545SPU5</accession>
<keyword evidence="3 6" id="KW-0731">Sigma factor</keyword>
<dbReference type="GO" id="GO:0016987">
    <property type="term" value="F:sigma factor activity"/>
    <property type="evidence" value="ECO:0007669"/>
    <property type="project" value="UniProtKB-KW"/>
</dbReference>
<keyword evidence="2 6" id="KW-0805">Transcription regulation</keyword>